<dbReference type="STRING" id="690567.1329"/>
<feature type="transmembrane region" description="Helical" evidence="1">
    <location>
        <begin position="133"/>
        <end position="154"/>
    </location>
</feature>
<proteinExistence type="predicted"/>
<keyword evidence="1" id="KW-1133">Transmembrane helix</keyword>
<dbReference type="EMBL" id="CGIH01000026">
    <property type="protein sequence ID" value="CFX49873.1"/>
    <property type="molecule type" value="Genomic_DNA"/>
</dbReference>
<keyword evidence="3" id="KW-1185">Reference proteome</keyword>
<sequence>MVNYLKKSILVSALLVAFFTFFIALLVNIGSQALMEVINNVIVALILLLVIIALGIFFDIIGTAATAAALPPFNARAAKKVFGASQAVKITKNAGTVANYCNDVIGDIAGTLSGAIGAGIVFNLSNMFSITNIVLIGAMMTSLIAALTVGGKAIGKYIAIENANSIILKVAIVLAWWENISGIELFKTRR</sequence>
<feature type="transmembrane region" description="Helical" evidence="1">
    <location>
        <begin position="9"/>
        <end position="29"/>
    </location>
</feature>
<name>A0A0E3W350_9FIRM</name>
<evidence type="ECO:0000256" key="1">
    <source>
        <dbReference type="SAM" id="Phobius"/>
    </source>
</evidence>
<dbReference type="RefSeq" id="WP_046496811.1">
    <property type="nucleotide sequence ID" value="NZ_CGIH01000026.1"/>
</dbReference>
<accession>A0A0E3W350</accession>
<evidence type="ECO:0000313" key="2">
    <source>
        <dbReference type="EMBL" id="CFX49873.1"/>
    </source>
</evidence>
<dbReference type="AlphaFoldDB" id="A0A0E3W350"/>
<protein>
    <submittedName>
        <fullName evidence="2">Uncharacterized</fullName>
    </submittedName>
</protein>
<keyword evidence="1" id="KW-0472">Membrane</keyword>
<feature type="transmembrane region" description="Helical" evidence="1">
    <location>
        <begin position="41"/>
        <end position="70"/>
    </location>
</feature>
<dbReference type="OrthoDB" id="2111373at2"/>
<evidence type="ECO:0000313" key="3">
    <source>
        <dbReference type="Proteomes" id="UP000045545"/>
    </source>
</evidence>
<reference evidence="2 3" key="1">
    <citation type="submission" date="2015-03" db="EMBL/GenBank/DDBJ databases">
        <authorList>
            <person name="Murphy D."/>
        </authorList>
    </citation>
    <scope>NUCLEOTIDE SEQUENCE [LARGE SCALE GENOMIC DNA]</scope>
    <source>
        <strain evidence="2 3">OL-4</strain>
    </source>
</reference>
<keyword evidence="1" id="KW-0812">Transmembrane</keyword>
<organism evidence="2 3">
    <name type="scientific">Syntrophomonas zehnderi OL-4</name>
    <dbReference type="NCBI Taxonomy" id="690567"/>
    <lineage>
        <taxon>Bacteria</taxon>
        <taxon>Bacillati</taxon>
        <taxon>Bacillota</taxon>
        <taxon>Clostridia</taxon>
        <taxon>Eubacteriales</taxon>
        <taxon>Syntrophomonadaceae</taxon>
        <taxon>Syntrophomonas</taxon>
    </lineage>
</organism>
<dbReference type="Proteomes" id="UP000045545">
    <property type="component" value="Unassembled WGS sequence"/>
</dbReference>
<gene>
    <name evidence="2" type="ORF">1329</name>
</gene>